<proteinExistence type="predicted"/>
<evidence type="ECO:0000313" key="2">
    <source>
        <dbReference type="Proteomes" id="UP000712600"/>
    </source>
</evidence>
<comment type="caution">
    <text evidence="1">The sequence shown here is derived from an EMBL/GenBank/DDBJ whole genome shotgun (WGS) entry which is preliminary data.</text>
</comment>
<accession>A0A8S9NM80</accession>
<reference evidence="1" key="1">
    <citation type="submission" date="2019-12" db="EMBL/GenBank/DDBJ databases">
        <title>Genome sequencing and annotation of Brassica cretica.</title>
        <authorList>
            <person name="Studholme D.J."/>
            <person name="Sarris P."/>
        </authorList>
    </citation>
    <scope>NUCLEOTIDE SEQUENCE</scope>
    <source>
        <strain evidence="1">PFS-109/04</strain>
        <tissue evidence="1">Leaf</tissue>
    </source>
</reference>
<organism evidence="1 2">
    <name type="scientific">Brassica cretica</name>
    <name type="common">Mustard</name>
    <dbReference type="NCBI Taxonomy" id="69181"/>
    <lineage>
        <taxon>Eukaryota</taxon>
        <taxon>Viridiplantae</taxon>
        <taxon>Streptophyta</taxon>
        <taxon>Embryophyta</taxon>
        <taxon>Tracheophyta</taxon>
        <taxon>Spermatophyta</taxon>
        <taxon>Magnoliopsida</taxon>
        <taxon>eudicotyledons</taxon>
        <taxon>Gunneridae</taxon>
        <taxon>Pentapetalae</taxon>
        <taxon>rosids</taxon>
        <taxon>malvids</taxon>
        <taxon>Brassicales</taxon>
        <taxon>Brassicaceae</taxon>
        <taxon>Brassiceae</taxon>
        <taxon>Brassica</taxon>
    </lineage>
</organism>
<protein>
    <submittedName>
        <fullName evidence="1">Uncharacterized protein</fullName>
    </submittedName>
</protein>
<dbReference type="Proteomes" id="UP000712600">
    <property type="component" value="Unassembled WGS sequence"/>
</dbReference>
<dbReference type="AlphaFoldDB" id="A0A8S9NM80"/>
<evidence type="ECO:0000313" key="1">
    <source>
        <dbReference type="EMBL" id="KAF3503716.1"/>
    </source>
</evidence>
<gene>
    <name evidence="1" type="ORF">F2Q69_00045119</name>
</gene>
<name>A0A8S9NM80_BRACR</name>
<dbReference type="EMBL" id="QGKX02001621">
    <property type="protein sequence ID" value="KAF3503716.1"/>
    <property type="molecule type" value="Genomic_DNA"/>
</dbReference>
<sequence length="77" mass="8651">MIPICCDGPDALLDKMLYKSQTTKDHKTLAMIPICCDGPDALLDQMFYKSQTGCPCWRPDAQLEQMSVTRCSIPRLV</sequence>